<evidence type="ECO:0000313" key="4">
    <source>
        <dbReference type="Proteomes" id="UP001069090"/>
    </source>
</evidence>
<dbReference type="SUPFAM" id="SSF52540">
    <property type="entry name" value="P-loop containing nucleoside triphosphate hydrolases"/>
    <property type="match status" value="1"/>
</dbReference>
<dbReference type="InterPro" id="IPR017788">
    <property type="entry name" value="Hda"/>
</dbReference>
<sequence>MSFLYEQLPLAVQLRDDATFENFYAGGNGLAVNEISRQLQNGEPYIFLCGPSGSGRSHLLQAACHHADQQGHASVYLPLEELSHYPPEELFAGLAALPLVCLDNISQVLGDSRWEEALFHLFNQMREAGNCLLIAADKAVADLAISMPDLASRLGWGAFYQLKPLDDEQRIAVLKLRAERRGVELNDEVAQYIYKRCQRDMDALLKTLAQLDRASLQERRKLTIPFVKEALHW</sequence>
<evidence type="ECO:0000259" key="2">
    <source>
        <dbReference type="Pfam" id="PF22688"/>
    </source>
</evidence>
<comment type="caution">
    <text evidence="3">The sequence shown here is derived from an EMBL/GenBank/DDBJ whole genome shotgun (WGS) entry which is preliminary data.</text>
</comment>
<dbReference type="PANTHER" id="PTHR30050:SF5">
    <property type="entry name" value="DNAA REGULATORY INACTIVATOR HDA"/>
    <property type="match status" value="1"/>
</dbReference>
<reference evidence="3 4" key="1">
    <citation type="submission" date="2022-12" db="EMBL/GenBank/DDBJ databases">
        <title>Dasania phycosphaerae sp. nov., isolated from particulate material of the south coast of Korea.</title>
        <authorList>
            <person name="Jiang Y."/>
        </authorList>
    </citation>
    <scope>NUCLEOTIDE SEQUENCE [LARGE SCALE GENOMIC DNA]</scope>
    <source>
        <strain evidence="3 4">GY-19</strain>
    </source>
</reference>
<dbReference type="Gene3D" id="1.10.8.60">
    <property type="match status" value="1"/>
</dbReference>
<evidence type="ECO:0000313" key="3">
    <source>
        <dbReference type="EMBL" id="MCZ0866651.1"/>
    </source>
</evidence>
<dbReference type="AlphaFoldDB" id="A0A9J6RQ05"/>
<accession>A0A9J6RQ05</accession>
<dbReference type="Pfam" id="PF00308">
    <property type="entry name" value="Bac_DnaA"/>
    <property type="match status" value="1"/>
</dbReference>
<protein>
    <submittedName>
        <fullName evidence="3">DnaA regulatory inactivator Hda</fullName>
    </submittedName>
</protein>
<dbReference type="PANTHER" id="PTHR30050">
    <property type="entry name" value="CHROMOSOMAL REPLICATION INITIATOR PROTEIN DNAA"/>
    <property type="match status" value="1"/>
</dbReference>
<name>A0A9J6RQ05_9GAMM</name>
<organism evidence="3 4">
    <name type="scientific">Dasania phycosphaerae</name>
    <dbReference type="NCBI Taxonomy" id="2950436"/>
    <lineage>
        <taxon>Bacteria</taxon>
        <taxon>Pseudomonadati</taxon>
        <taxon>Pseudomonadota</taxon>
        <taxon>Gammaproteobacteria</taxon>
        <taxon>Cellvibrionales</taxon>
        <taxon>Spongiibacteraceae</taxon>
        <taxon>Dasania</taxon>
    </lineage>
</organism>
<gene>
    <name evidence="3" type="primary">hda</name>
    <name evidence="3" type="ORF">O0V09_15675</name>
</gene>
<dbReference type="RefSeq" id="WP_258332678.1">
    <property type="nucleotide sequence ID" value="NZ_JAPTGG010000014.1"/>
</dbReference>
<feature type="domain" description="Hda lid" evidence="2">
    <location>
        <begin position="167"/>
        <end position="231"/>
    </location>
</feature>
<dbReference type="GO" id="GO:0006270">
    <property type="term" value="P:DNA replication initiation"/>
    <property type="evidence" value="ECO:0007669"/>
    <property type="project" value="TreeGrafter"/>
</dbReference>
<dbReference type="InterPro" id="IPR013317">
    <property type="entry name" value="DnaA_dom"/>
</dbReference>
<dbReference type="InterPro" id="IPR055199">
    <property type="entry name" value="Hda_lid"/>
</dbReference>
<dbReference type="InterPro" id="IPR027417">
    <property type="entry name" value="P-loop_NTPase"/>
</dbReference>
<dbReference type="Pfam" id="PF22688">
    <property type="entry name" value="Hda_lid"/>
    <property type="match status" value="1"/>
</dbReference>
<dbReference type="EMBL" id="JAPTGG010000014">
    <property type="protein sequence ID" value="MCZ0866651.1"/>
    <property type="molecule type" value="Genomic_DNA"/>
</dbReference>
<proteinExistence type="predicted"/>
<dbReference type="Gene3D" id="3.40.50.300">
    <property type="entry name" value="P-loop containing nucleotide triphosphate hydrolases"/>
    <property type="match status" value="1"/>
</dbReference>
<evidence type="ECO:0000259" key="1">
    <source>
        <dbReference type="Pfam" id="PF00308"/>
    </source>
</evidence>
<keyword evidence="4" id="KW-1185">Reference proteome</keyword>
<dbReference type="NCBIfam" id="TIGR03420">
    <property type="entry name" value="DnaA_homol_Hda"/>
    <property type="match status" value="1"/>
</dbReference>
<feature type="domain" description="Chromosomal replication initiator protein DnaA ATPAse" evidence="1">
    <location>
        <begin position="15"/>
        <end position="158"/>
    </location>
</feature>
<dbReference type="GO" id="GO:0032297">
    <property type="term" value="P:negative regulation of DNA-templated DNA replication initiation"/>
    <property type="evidence" value="ECO:0007669"/>
    <property type="project" value="InterPro"/>
</dbReference>
<dbReference type="Proteomes" id="UP001069090">
    <property type="component" value="Unassembled WGS sequence"/>
</dbReference>